<dbReference type="Pfam" id="PF09420">
    <property type="entry name" value="Nop16"/>
    <property type="match status" value="1"/>
</dbReference>
<organism evidence="7 8">
    <name type="scientific">Hydnomerulius pinastri MD-312</name>
    <dbReference type="NCBI Taxonomy" id="994086"/>
    <lineage>
        <taxon>Eukaryota</taxon>
        <taxon>Fungi</taxon>
        <taxon>Dikarya</taxon>
        <taxon>Basidiomycota</taxon>
        <taxon>Agaricomycotina</taxon>
        <taxon>Agaricomycetes</taxon>
        <taxon>Agaricomycetidae</taxon>
        <taxon>Boletales</taxon>
        <taxon>Boletales incertae sedis</taxon>
        <taxon>Leucogyrophana</taxon>
    </lineage>
</organism>
<keyword evidence="8" id="KW-1185">Reference proteome</keyword>
<evidence type="ECO:0000313" key="7">
    <source>
        <dbReference type="EMBL" id="KIJ60671.1"/>
    </source>
</evidence>
<dbReference type="EMBL" id="KN839870">
    <property type="protein sequence ID" value="KIJ60671.1"/>
    <property type="molecule type" value="Genomic_DNA"/>
</dbReference>
<dbReference type="GO" id="GO:0005730">
    <property type="term" value="C:nucleolus"/>
    <property type="evidence" value="ECO:0007669"/>
    <property type="project" value="UniProtKB-SubCell"/>
</dbReference>
<name>A0A0C9WAT9_9AGAM</name>
<comment type="subcellular location">
    <subcellularLocation>
        <location evidence="2">Nucleus</location>
        <location evidence="2">Nucleolus</location>
    </subcellularLocation>
</comment>
<evidence type="ECO:0000256" key="6">
    <source>
        <dbReference type="SAM" id="MobiDB-lite"/>
    </source>
</evidence>
<dbReference type="PANTHER" id="PTHR13243:SF1">
    <property type="entry name" value="NUCLEOLAR PROTEIN 16"/>
    <property type="match status" value="1"/>
</dbReference>
<evidence type="ECO:0000256" key="5">
    <source>
        <dbReference type="ARBA" id="ARBA00023242"/>
    </source>
</evidence>
<protein>
    <recommendedName>
        <fullName evidence="4">Nucleolar protein 16</fullName>
    </recommendedName>
</protein>
<proteinExistence type="inferred from homology"/>
<comment type="similarity">
    <text evidence="3">Belongs to the NOP16 family.</text>
</comment>
<dbReference type="OrthoDB" id="285729at2759"/>
<feature type="compositionally biased region" description="Polar residues" evidence="6">
    <location>
        <begin position="66"/>
        <end position="83"/>
    </location>
</feature>
<keyword evidence="5" id="KW-0539">Nucleus</keyword>
<comment type="function">
    <text evidence="1">Involved in the biogenesis of the 60S ribosomal subunit.</text>
</comment>
<dbReference type="GO" id="GO:0042273">
    <property type="term" value="P:ribosomal large subunit biogenesis"/>
    <property type="evidence" value="ECO:0007669"/>
    <property type="project" value="TreeGrafter"/>
</dbReference>
<dbReference type="AlphaFoldDB" id="A0A0C9WAT9"/>
<evidence type="ECO:0000256" key="4">
    <source>
        <dbReference type="ARBA" id="ARBA00015522"/>
    </source>
</evidence>
<feature type="region of interest" description="Disordered" evidence="6">
    <location>
        <begin position="66"/>
        <end position="106"/>
    </location>
</feature>
<evidence type="ECO:0000256" key="3">
    <source>
        <dbReference type="ARBA" id="ARBA00008479"/>
    </source>
</evidence>
<dbReference type="InterPro" id="IPR019002">
    <property type="entry name" value="Ribosome_biogenesis_Nop16"/>
</dbReference>
<evidence type="ECO:0000256" key="1">
    <source>
        <dbReference type="ARBA" id="ARBA00002889"/>
    </source>
</evidence>
<sequence>MANPRQRRKAKSSTHKAISHSKRAKKLLKKMPAIRGPKALQDAWDPSKTVRQNYLALGLQHNLNPISSGGSELNPNNTASASRTPYDDGTSGTSQPRTVASELPKGFGRIVRDSTGAVIRVELPRDEEDERPPQQDMDIGGIMTADERRVWVQASSEHSASRVNSGDGDNIVVKNLHNLAASAHAKQRHTSSGEKMYLARLVKKYDDDFEGMAHDRQLNPEQKTAGELKRAMTKAGGLEMLRGVTL</sequence>
<accession>A0A0C9WAT9</accession>
<dbReference type="HOGENOM" id="CLU_078857_1_0_1"/>
<reference evidence="7 8" key="1">
    <citation type="submission" date="2014-04" db="EMBL/GenBank/DDBJ databases">
        <title>Evolutionary Origins and Diversification of the Mycorrhizal Mutualists.</title>
        <authorList>
            <consortium name="DOE Joint Genome Institute"/>
            <consortium name="Mycorrhizal Genomics Consortium"/>
            <person name="Kohler A."/>
            <person name="Kuo A."/>
            <person name="Nagy L.G."/>
            <person name="Floudas D."/>
            <person name="Copeland A."/>
            <person name="Barry K.W."/>
            <person name="Cichocki N."/>
            <person name="Veneault-Fourrey C."/>
            <person name="LaButti K."/>
            <person name="Lindquist E.A."/>
            <person name="Lipzen A."/>
            <person name="Lundell T."/>
            <person name="Morin E."/>
            <person name="Murat C."/>
            <person name="Riley R."/>
            <person name="Ohm R."/>
            <person name="Sun H."/>
            <person name="Tunlid A."/>
            <person name="Henrissat B."/>
            <person name="Grigoriev I.V."/>
            <person name="Hibbett D.S."/>
            <person name="Martin F."/>
        </authorList>
    </citation>
    <scope>NUCLEOTIDE SEQUENCE [LARGE SCALE GENOMIC DNA]</scope>
    <source>
        <strain evidence="7 8">MD-312</strain>
    </source>
</reference>
<feature type="region of interest" description="Disordered" evidence="6">
    <location>
        <begin position="1"/>
        <end position="25"/>
    </location>
</feature>
<dbReference type="PANTHER" id="PTHR13243">
    <property type="entry name" value="HSPC111 PROTEIN-RELATED"/>
    <property type="match status" value="1"/>
</dbReference>
<dbReference type="Proteomes" id="UP000053820">
    <property type="component" value="Unassembled WGS sequence"/>
</dbReference>
<gene>
    <name evidence="7" type="ORF">HYDPIDRAFT_98309</name>
</gene>
<evidence type="ECO:0000313" key="8">
    <source>
        <dbReference type="Proteomes" id="UP000053820"/>
    </source>
</evidence>
<evidence type="ECO:0000256" key="2">
    <source>
        <dbReference type="ARBA" id="ARBA00004604"/>
    </source>
</evidence>